<dbReference type="InterPro" id="IPR013094">
    <property type="entry name" value="AB_hydrolase_3"/>
</dbReference>
<evidence type="ECO:0000313" key="4">
    <source>
        <dbReference type="Proteomes" id="UP001642502"/>
    </source>
</evidence>
<dbReference type="InterPro" id="IPR050300">
    <property type="entry name" value="GDXG_lipolytic_enzyme"/>
</dbReference>
<evidence type="ECO:0000259" key="2">
    <source>
        <dbReference type="Pfam" id="PF07859"/>
    </source>
</evidence>
<comment type="caution">
    <text evidence="3">The sequence shown here is derived from an EMBL/GenBank/DDBJ whole genome shotgun (WGS) entry which is preliminary data.</text>
</comment>
<reference evidence="3 4" key="1">
    <citation type="submission" date="2024-01" db="EMBL/GenBank/DDBJ databases">
        <authorList>
            <person name="Allen C."/>
            <person name="Tagirdzhanova G."/>
        </authorList>
    </citation>
    <scope>NUCLEOTIDE SEQUENCE [LARGE SCALE GENOMIC DNA]</scope>
    <source>
        <strain evidence="3 4">CBS 119000</strain>
    </source>
</reference>
<accession>A0ABP0DIX1</accession>
<dbReference type="Proteomes" id="UP001642502">
    <property type="component" value="Unassembled WGS sequence"/>
</dbReference>
<dbReference type="SUPFAM" id="SSF53474">
    <property type="entry name" value="alpha/beta-Hydrolases"/>
    <property type="match status" value="1"/>
</dbReference>
<protein>
    <recommendedName>
        <fullName evidence="2">Alpha/beta hydrolase fold-3 domain-containing protein</fullName>
    </recommendedName>
</protein>
<evidence type="ECO:0000256" key="1">
    <source>
        <dbReference type="ARBA" id="ARBA00022801"/>
    </source>
</evidence>
<feature type="domain" description="Alpha/beta hydrolase fold-3" evidence="2">
    <location>
        <begin position="105"/>
        <end position="336"/>
    </location>
</feature>
<dbReference type="PANTHER" id="PTHR48081">
    <property type="entry name" value="AB HYDROLASE SUPERFAMILY PROTEIN C4A8.06C"/>
    <property type="match status" value="1"/>
</dbReference>
<name>A0ABP0DIX1_9PEZI</name>
<organism evidence="3 4">
    <name type="scientific">Sporothrix epigloea</name>
    <dbReference type="NCBI Taxonomy" id="1892477"/>
    <lineage>
        <taxon>Eukaryota</taxon>
        <taxon>Fungi</taxon>
        <taxon>Dikarya</taxon>
        <taxon>Ascomycota</taxon>
        <taxon>Pezizomycotina</taxon>
        <taxon>Sordariomycetes</taxon>
        <taxon>Sordariomycetidae</taxon>
        <taxon>Ophiostomatales</taxon>
        <taxon>Ophiostomataceae</taxon>
        <taxon>Sporothrix</taxon>
    </lineage>
</organism>
<dbReference type="Pfam" id="PF07859">
    <property type="entry name" value="Abhydrolase_3"/>
    <property type="match status" value="1"/>
</dbReference>
<evidence type="ECO:0000313" key="3">
    <source>
        <dbReference type="EMBL" id="CAK7267598.1"/>
    </source>
</evidence>
<proteinExistence type="predicted"/>
<dbReference type="PANTHER" id="PTHR48081:SF8">
    <property type="entry name" value="ALPHA_BETA HYDROLASE FOLD-3 DOMAIN-CONTAINING PROTEIN-RELATED"/>
    <property type="match status" value="1"/>
</dbReference>
<sequence length="380" mass="40623">MCDFSRYGGASREWMAVEAASPTPPPFGSLILDVMRGAVNAEREAAAAKLLPTFADQVELIDVTIPARDGFALPGRLYWPTVVARSSPSPSPSSSTTTAGPAIYMHLHGGGYFFGSLSSEDAICAGLAVETAAKTPVVVLNLNYRHTPEHAYPTAWHDVQDALAWIHAVAVPEYGVDPARVVVGGISAGAHLAASLVLEQHLGRLPQPVPAIAGQVLIIPTVVHHRCYDGQLAQLTSPKVSSFVENEFAPLLPMSMITFFTDLLHIEPEELGPDNLLLCPGNVAAEKARGLPPTVFGVCGLDPLRDEGLLYAKLLAERAGVPTDVHLYRGVPHGFHEFGVDKLSVVRDWNATMINGITWALSKPAASNKLDIQVHGEQTM</sequence>
<dbReference type="Gene3D" id="3.40.50.1820">
    <property type="entry name" value="alpha/beta hydrolase"/>
    <property type="match status" value="1"/>
</dbReference>
<gene>
    <name evidence="3" type="ORF">SEPCBS119000_002632</name>
</gene>
<dbReference type="InterPro" id="IPR029058">
    <property type="entry name" value="AB_hydrolase_fold"/>
</dbReference>
<keyword evidence="1" id="KW-0378">Hydrolase</keyword>
<keyword evidence="4" id="KW-1185">Reference proteome</keyword>
<dbReference type="EMBL" id="CAWUON010000029">
    <property type="protein sequence ID" value="CAK7267598.1"/>
    <property type="molecule type" value="Genomic_DNA"/>
</dbReference>